<keyword evidence="2 6" id="KW-0808">Transferase</keyword>
<comment type="similarity">
    <text evidence="1 6">Belongs to the UDP-glycosyltransferase family.</text>
</comment>
<evidence type="ECO:0000256" key="1">
    <source>
        <dbReference type="ARBA" id="ARBA00009995"/>
    </source>
</evidence>
<dbReference type="CDD" id="cd03784">
    <property type="entry name" value="GT1_Gtf-like"/>
    <property type="match status" value="1"/>
</dbReference>
<evidence type="ECO:0000256" key="3">
    <source>
        <dbReference type="ARBA" id="ARBA00051296"/>
    </source>
</evidence>
<keyword evidence="6" id="KW-0328">Glycosyltransferase</keyword>
<protein>
    <recommendedName>
        <fullName evidence="4">2-hydroxyflavanone C-glucosyltransferase</fullName>
        <ecNumber evidence="4">2.4.1.360</ecNumber>
    </recommendedName>
    <alternativeName>
        <fullName evidence="5">UDP-glucose:2-hydroxyflavanone C-glucosyltransferase</fullName>
    </alternativeName>
</protein>
<dbReference type="PANTHER" id="PTHR11926:SF1560">
    <property type="entry name" value="UDP-GLYCOSYLTRANSFERASE 74E1-RELATED"/>
    <property type="match status" value="1"/>
</dbReference>
<evidence type="ECO:0000256" key="6">
    <source>
        <dbReference type="RuleBase" id="RU003718"/>
    </source>
</evidence>
<dbReference type="InterPro" id="IPR002213">
    <property type="entry name" value="UDP_glucos_trans"/>
</dbReference>
<sequence>MEEAEEEVGVKISCVISDAFLWFCCEIAEEKGLSWFPIWTANVVSLSAAFYTDVLRTKFGVLKQGRGDELVDCVPGFSNVRLRDIVDCVPGLVTESINSIFDQMVYKMGLMLPKAKAVVVNTFEKLSPTITNDLKSKMRLLCVGPFPLMFPSEVVFDKYDCLPWLDKQKEKSVVYISFGTVMAPPPHEFVALAEALECAGFPFLWSINDSNKGHLPSWFIDRVKEDEAFGKIVQWAPQMKVLGHPSVGGFVTHCGWNSVLESIVNGVPLICRPMLGDQRLNQRFIECIYEFGVGVEGGVFTKGGMIKALHRVLSSNEGKEMRKSVDVLRELAEE</sequence>
<dbReference type="Gramene" id="AUR62034006-RA">
    <property type="protein sequence ID" value="AUR62034006-RA:cds"/>
    <property type="gene ID" value="AUR62034006"/>
</dbReference>
<dbReference type="EC" id="2.4.1.360" evidence="4"/>
<dbReference type="GO" id="GO:0080044">
    <property type="term" value="F:quercetin 7-O-glucosyltransferase activity"/>
    <property type="evidence" value="ECO:0007669"/>
    <property type="project" value="TreeGrafter"/>
</dbReference>
<dbReference type="OMA" id="FMEVAPQ"/>
<dbReference type="Pfam" id="PF00201">
    <property type="entry name" value="UDPGT"/>
    <property type="match status" value="1"/>
</dbReference>
<accession>A0A803MRV5</accession>
<evidence type="ECO:0000256" key="5">
    <source>
        <dbReference type="ARBA" id="ARBA00082568"/>
    </source>
</evidence>
<dbReference type="Gene3D" id="3.40.50.2000">
    <property type="entry name" value="Glycogen Phosphorylase B"/>
    <property type="match status" value="2"/>
</dbReference>
<dbReference type="Proteomes" id="UP000596660">
    <property type="component" value="Unplaced"/>
</dbReference>
<dbReference type="PANTHER" id="PTHR11926">
    <property type="entry name" value="GLUCOSYL/GLUCURONOSYL TRANSFERASES"/>
    <property type="match status" value="1"/>
</dbReference>
<dbReference type="SUPFAM" id="SSF53756">
    <property type="entry name" value="UDP-Glycosyltransferase/glycogen phosphorylase"/>
    <property type="match status" value="1"/>
</dbReference>
<reference evidence="7" key="1">
    <citation type="journal article" date="2017" name="Nature">
        <title>The genome of Chenopodium quinoa.</title>
        <authorList>
            <person name="Jarvis D.E."/>
            <person name="Ho Y.S."/>
            <person name="Lightfoot D.J."/>
            <person name="Schmoeckel S.M."/>
            <person name="Li B."/>
            <person name="Borm T.J.A."/>
            <person name="Ohyanagi H."/>
            <person name="Mineta K."/>
            <person name="Michell C.T."/>
            <person name="Saber N."/>
            <person name="Kharbatia N.M."/>
            <person name="Rupper R.R."/>
            <person name="Sharp A.R."/>
            <person name="Dally N."/>
            <person name="Boughton B.A."/>
            <person name="Woo Y.H."/>
            <person name="Gao G."/>
            <person name="Schijlen E.G.W.M."/>
            <person name="Guo X."/>
            <person name="Momin A.A."/>
            <person name="Negrao S."/>
            <person name="Al-Babili S."/>
            <person name="Gehring C."/>
            <person name="Roessner U."/>
            <person name="Jung C."/>
            <person name="Murphy K."/>
            <person name="Arold S.T."/>
            <person name="Gojobori T."/>
            <person name="van der Linden C.G."/>
            <person name="van Loo E.N."/>
            <person name="Jellen E.N."/>
            <person name="Maughan P.J."/>
            <person name="Tester M."/>
        </authorList>
    </citation>
    <scope>NUCLEOTIDE SEQUENCE [LARGE SCALE GENOMIC DNA]</scope>
    <source>
        <strain evidence="7">cv. PI 614886</strain>
    </source>
</reference>
<evidence type="ECO:0000256" key="2">
    <source>
        <dbReference type="ARBA" id="ARBA00022679"/>
    </source>
</evidence>
<dbReference type="EnsemblPlants" id="AUR62034006-RA">
    <property type="protein sequence ID" value="AUR62034006-RA:cds"/>
    <property type="gene ID" value="AUR62034006"/>
</dbReference>
<dbReference type="GO" id="GO:0120514">
    <property type="term" value="F:2-hydroxyflavanone C-glucosyltransferase activity"/>
    <property type="evidence" value="ECO:0007669"/>
    <property type="project" value="UniProtKB-EC"/>
</dbReference>
<evidence type="ECO:0000313" key="7">
    <source>
        <dbReference type="EnsemblPlants" id="AUR62034006-RA:cds"/>
    </source>
</evidence>
<evidence type="ECO:0000256" key="4">
    <source>
        <dbReference type="ARBA" id="ARBA00066896"/>
    </source>
</evidence>
<dbReference type="GO" id="GO:0080043">
    <property type="term" value="F:quercetin 3-O-glucosyltransferase activity"/>
    <property type="evidence" value="ECO:0007669"/>
    <property type="project" value="TreeGrafter"/>
</dbReference>
<reference evidence="7" key="2">
    <citation type="submission" date="2021-03" db="UniProtKB">
        <authorList>
            <consortium name="EnsemblPlants"/>
        </authorList>
    </citation>
    <scope>IDENTIFICATION</scope>
</reference>
<dbReference type="PROSITE" id="PS00375">
    <property type="entry name" value="UDPGT"/>
    <property type="match status" value="1"/>
</dbReference>
<organism evidence="7 8">
    <name type="scientific">Chenopodium quinoa</name>
    <name type="common">Quinoa</name>
    <dbReference type="NCBI Taxonomy" id="63459"/>
    <lineage>
        <taxon>Eukaryota</taxon>
        <taxon>Viridiplantae</taxon>
        <taxon>Streptophyta</taxon>
        <taxon>Embryophyta</taxon>
        <taxon>Tracheophyta</taxon>
        <taxon>Spermatophyta</taxon>
        <taxon>Magnoliopsida</taxon>
        <taxon>eudicotyledons</taxon>
        <taxon>Gunneridae</taxon>
        <taxon>Pentapetalae</taxon>
        <taxon>Caryophyllales</taxon>
        <taxon>Chenopodiaceae</taxon>
        <taxon>Chenopodioideae</taxon>
        <taxon>Atripliceae</taxon>
        <taxon>Chenopodium</taxon>
    </lineage>
</organism>
<dbReference type="AlphaFoldDB" id="A0A803MRV5"/>
<dbReference type="InterPro" id="IPR035595">
    <property type="entry name" value="UDP_glycos_trans_CS"/>
</dbReference>
<dbReference type="FunFam" id="3.40.50.2000:FF:000060">
    <property type="entry name" value="Glycosyltransferase"/>
    <property type="match status" value="1"/>
</dbReference>
<evidence type="ECO:0000313" key="8">
    <source>
        <dbReference type="Proteomes" id="UP000596660"/>
    </source>
</evidence>
<proteinExistence type="inferred from homology"/>
<comment type="catalytic activity">
    <reaction evidence="3">
        <text>a 3'-hydro-2'-hydroxy-beta-oxodihydrochalcone + UDP-alpha-D-glucose = a 3'-(beta-D-glucopyranosyl)-2'-hydroxy-beta-oxodihydrochalcone + UDP + H(+)</text>
        <dbReference type="Rhea" id="RHEA:51504"/>
        <dbReference type="ChEBI" id="CHEBI:15378"/>
        <dbReference type="ChEBI" id="CHEBI:58223"/>
        <dbReference type="ChEBI" id="CHEBI:58885"/>
        <dbReference type="ChEBI" id="CHEBI:142482"/>
        <dbReference type="ChEBI" id="CHEBI:142483"/>
        <dbReference type="EC" id="2.4.1.360"/>
    </reaction>
    <physiologicalReaction direction="left-to-right" evidence="3">
        <dbReference type="Rhea" id="RHEA:51505"/>
    </physiologicalReaction>
</comment>
<name>A0A803MRV5_CHEQI</name>
<keyword evidence="8" id="KW-1185">Reference proteome</keyword>